<dbReference type="GO" id="GO:0016787">
    <property type="term" value="F:hydrolase activity"/>
    <property type="evidence" value="ECO:0007669"/>
    <property type="project" value="InterPro"/>
</dbReference>
<name>A0A0F8ZY27_9ZZZZ</name>
<dbReference type="EMBL" id="LAZR01045487">
    <property type="protein sequence ID" value="KKK98758.1"/>
    <property type="molecule type" value="Genomic_DNA"/>
</dbReference>
<dbReference type="Gene3D" id="1.10.10.2520">
    <property type="entry name" value="Cell wall hydrolase SleB, domain 1"/>
    <property type="match status" value="1"/>
</dbReference>
<dbReference type="InterPro" id="IPR011105">
    <property type="entry name" value="Cell_wall_hydrolase_SleB"/>
</dbReference>
<organism evidence="2">
    <name type="scientific">marine sediment metagenome</name>
    <dbReference type="NCBI Taxonomy" id="412755"/>
    <lineage>
        <taxon>unclassified sequences</taxon>
        <taxon>metagenomes</taxon>
        <taxon>ecological metagenomes</taxon>
    </lineage>
</organism>
<proteinExistence type="predicted"/>
<protein>
    <recommendedName>
        <fullName evidence="1">Cell wall hydrolase SleB domain-containing protein</fullName>
    </recommendedName>
</protein>
<evidence type="ECO:0000313" key="2">
    <source>
        <dbReference type="EMBL" id="KKK98758.1"/>
    </source>
</evidence>
<reference evidence="2" key="1">
    <citation type="journal article" date="2015" name="Nature">
        <title>Complex archaea that bridge the gap between prokaryotes and eukaryotes.</title>
        <authorList>
            <person name="Spang A."/>
            <person name="Saw J.H."/>
            <person name="Jorgensen S.L."/>
            <person name="Zaremba-Niedzwiedzka K."/>
            <person name="Martijn J."/>
            <person name="Lind A.E."/>
            <person name="van Eijk R."/>
            <person name="Schleper C."/>
            <person name="Guy L."/>
            <person name="Ettema T.J."/>
        </authorList>
    </citation>
    <scope>NUCLEOTIDE SEQUENCE</scope>
</reference>
<dbReference type="Pfam" id="PF07486">
    <property type="entry name" value="Hydrolase_2"/>
    <property type="match status" value="1"/>
</dbReference>
<feature type="non-terminal residue" evidence="2">
    <location>
        <position position="1"/>
    </location>
</feature>
<accession>A0A0F8ZY27</accession>
<gene>
    <name evidence="2" type="ORF">LCGC14_2639590</name>
</gene>
<comment type="caution">
    <text evidence="2">The sequence shown here is derived from an EMBL/GenBank/DDBJ whole genome shotgun (WGS) entry which is preliminary data.</text>
</comment>
<feature type="domain" description="Cell wall hydrolase SleB" evidence="1">
    <location>
        <begin position="30"/>
        <end position="143"/>
    </location>
</feature>
<evidence type="ECO:0000259" key="1">
    <source>
        <dbReference type="Pfam" id="PF07486"/>
    </source>
</evidence>
<dbReference type="AlphaFoldDB" id="A0A0F8ZY27"/>
<sequence length="147" mass="16695">MLDGGNDMARIQHSQQLFLLTATVAMEAEGETYKGKLAVAYVIMNRASVYNQTIDQVVLKPFAFSAWNTRGRKHRMQEIPDSAWFEAERAASSAYYQIEEDPSLGATHYLNEPLTRSMRKGGDLPAWVSRLHRLVDIGEHSFYVEAR</sequence>
<dbReference type="InterPro" id="IPR042047">
    <property type="entry name" value="SleB_dom1"/>
</dbReference>